<dbReference type="SUPFAM" id="SSF55874">
    <property type="entry name" value="ATPase domain of HSP90 chaperone/DNA topoisomerase II/histidine kinase"/>
    <property type="match status" value="1"/>
</dbReference>
<evidence type="ECO:0000313" key="2">
    <source>
        <dbReference type="Proteomes" id="UP001519294"/>
    </source>
</evidence>
<evidence type="ECO:0000313" key="1">
    <source>
        <dbReference type="EMBL" id="MBP2258690.1"/>
    </source>
</evidence>
<dbReference type="InterPro" id="IPR036890">
    <property type="entry name" value="HATPase_C_sf"/>
</dbReference>
<gene>
    <name evidence="1" type="ORF">J2Z81_002674</name>
</gene>
<keyword evidence="1" id="KW-0808">Transferase</keyword>
<comment type="caution">
    <text evidence="1">The sequence shown here is derived from an EMBL/GenBank/DDBJ whole genome shotgun (WGS) entry which is preliminary data.</text>
</comment>
<dbReference type="Proteomes" id="UP001519294">
    <property type="component" value="Unassembled WGS sequence"/>
</dbReference>
<name>A0ABS4SB21_9BACI</name>
<keyword evidence="1" id="KW-0418">Kinase</keyword>
<dbReference type="EMBL" id="JAGIKX010000032">
    <property type="protein sequence ID" value="MBP2258690.1"/>
    <property type="molecule type" value="Genomic_DNA"/>
</dbReference>
<dbReference type="Gene3D" id="3.30.565.10">
    <property type="entry name" value="Histidine kinase-like ATPase, C-terminal domain"/>
    <property type="match status" value="1"/>
</dbReference>
<accession>A0ABS4SB21</accession>
<dbReference type="RefSeq" id="WP_226374390.1">
    <property type="nucleotide sequence ID" value="NZ_JAGIKX010000032.1"/>
</dbReference>
<organism evidence="1 2">
    <name type="scientific">Virgibacillus alimentarius</name>
    <dbReference type="NCBI Taxonomy" id="698769"/>
    <lineage>
        <taxon>Bacteria</taxon>
        <taxon>Bacillati</taxon>
        <taxon>Bacillota</taxon>
        <taxon>Bacilli</taxon>
        <taxon>Bacillales</taxon>
        <taxon>Bacillaceae</taxon>
        <taxon>Virgibacillus</taxon>
    </lineage>
</organism>
<dbReference type="GO" id="GO:0016301">
    <property type="term" value="F:kinase activity"/>
    <property type="evidence" value="ECO:0007669"/>
    <property type="project" value="UniProtKB-KW"/>
</dbReference>
<keyword evidence="2" id="KW-1185">Reference proteome</keyword>
<sequence>MFDRFYMADQSRLGNSTGLGLSIVKSFMEKMNGKIIGQLNDGQLSIVWEWRIVNK</sequence>
<protein>
    <submittedName>
        <fullName evidence="1">Signal transduction histidine kinase</fullName>
    </submittedName>
</protein>
<dbReference type="CDD" id="cd00075">
    <property type="entry name" value="HATPase"/>
    <property type="match status" value="1"/>
</dbReference>
<reference evidence="1 2" key="1">
    <citation type="submission" date="2021-03" db="EMBL/GenBank/DDBJ databases">
        <title>Genomic Encyclopedia of Type Strains, Phase IV (KMG-IV): sequencing the most valuable type-strain genomes for metagenomic binning, comparative biology and taxonomic classification.</title>
        <authorList>
            <person name="Goeker M."/>
        </authorList>
    </citation>
    <scope>NUCLEOTIDE SEQUENCE [LARGE SCALE GENOMIC DNA]</scope>
    <source>
        <strain evidence="1 2">DSM 25790</strain>
    </source>
</reference>
<proteinExistence type="predicted"/>